<feature type="region of interest" description="Disordered" evidence="7">
    <location>
        <begin position="369"/>
        <end position="388"/>
    </location>
</feature>
<evidence type="ECO:0000256" key="3">
    <source>
        <dbReference type="ARBA" id="ARBA00022670"/>
    </source>
</evidence>
<evidence type="ECO:0000259" key="9">
    <source>
        <dbReference type="PROSITE" id="PS50235"/>
    </source>
</evidence>
<dbReference type="InterPro" id="IPR038765">
    <property type="entry name" value="Papain-like_cys_pep_sf"/>
</dbReference>
<keyword evidence="3" id="KW-0645">Protease</keyword>
<dbReference type="InterPro" id="IPR028889">
    <property type="entry name" value="USP"/>
</dbReference>
<dbReference type="PROSITE" id="PS50235">
    <property type="entry name" value="USP_3"/>
    <property type="match status" value="1"/>
</dbReference>
<evidence type="ECO:0000313" key="12">
    <source>
        <dbReference type="Proteomes" id="UP000039324"/>
    </source>
</evidence>
<dbReference type="InterPro" id="IPR000626">
    <property type="entry name" value="Ubiquitin-like_dom"/>
</dbReference>
<evidence type="ECO:0000256" key="2">
    <source>
        <dbReference type="ARBA" id="ARBA00012759"/>
    </source>
</evidence>
<dbReference type="EMBL" id="OVEO01000006">
    <property type="protein sequence ID" value="SPQ96575.1"/>
    <property type="molecule type" value="Genomic_DNA"/>
</dbReference>
<comment type="catalytic activity">
    <reaction evidence="1">
        <text>Thiol-dependent hydrolysis of ester, thioester, amide, peptide and isopeptide bonds formed by the C-terminal Gly of ubiquitin (a 76-residue protein attached to proteins as an intracellular targeting signal).</text>
        <dbReference type="EC" id="3.4.19.12"/>
    </reaction>
</comment>
<feature type="domain" description="Ubiquitin-like" evidence="8">
    <location>
        <begin position="3"/>
        <end position="60"/>
    </location>
</feature>
<keyword evidence="5" id="KW-0378">Hydrolase</keyword>
<evidence type="ECO:0000313" key="13">
    <source>
        <dbReference type="Proteomes" id="UP000290189"/>
    </source>
</evidence>
<dbReference type="Pfam" id="PF00240">
    <property type="entry name" value="ubiquitin"/>
    <property type="match status" value="1"/>
</dbReference>
<sequence>MTVKVTVKWQNETFEGVEVDASSPLDLLHAQLFALTNVPVERQKVMCKGKILKGKDDLAKIKDGARLVLMGTADEIVAAPTTAIVFEEDLTDSQKANLGTVDVPCGLRNLGNTCYLNSAIECFRAIPELKENIIAYGAGGPTARFDVAANSPHPVVSSMGQMMMSLDNNVEAVTPMQFLTRFREAFPQFAQRSQSGQGYAQQDADESLSQILYLLRETMKKFPNEQGVSGYSGVNGLFLGEMQSTITLGESSSSDSKEEPEIKFHEFTKLACHISNDTNHLTDGLLAGLSEPIEKYSTLLGRNAIFNKVDRISKLPPYLIVQFVRFFWKKDTQKKAKILRKVVFPLRLDVLPYCTPELQKQLIAHRDEADKKADEEKQAREQQMADNPDQKVVVAERVPNPLTDKASGMYELFALITHKGRAADAGHYIGWARSKNKGEWYQYDDDVVTKQTDDDIQKLFGGGDWHMAYVCFFRAIPWRT</sequence>
<dbReference type="SMART" id="SM00213">
    <property type="entry name" value="UBQ"/>
    <property type="match status" value="1"/>
</dbReference>
<feature type="compositionally biased region" description="Basic and acidic residues" evidence="7">
    <location>
        <begin position="369"/>
        <end position="380"/>
    </location>
</feature>
<dbReference type="GO" id="GO:0043161">
    <property type="term" value="P:proteasome-mediated ubiquitin-dependent protein catabolic process"/>
    <property type="evidence" value="ECO:0007669"/>
    <property type="project" value="InterPro"/>
</dbReference>
<dbReference type="CDD" id="cd16104">
    <property type="entry name" value="Ubl_USP14_like"/>
    <property type="match status" value="1"/>
</dbReference>
<dbReference type="Gene3D" id="3.10.20.90">
    <property type="entry name" value="Phosphatidylinositol 3-kinase Catalytic Subunit, Chain A, domain 1"/>
    <property type="match status" value="1"/>
</dbReference>
<evidence type="ECO:0000313" key="11">
    <source>
        <dbReference type="EMBL" id="SPQ96575.1"/>
    </source>
</evidence>
<gene>
    <name evidence="10" type="ORF">PBRA_008797</name>
    <name evidence="11" type="ORF">PLBR_LOCUS3790</name>
</gene>
<feature type="domain" description="USP" evidence="9">
    <location>
        <begin position="105"/>
        <end position="476"/>
    </location>
</feature>
<dbReference type="Proteomes" id="UP000290189">
    <property type="component" value="Unassembled WGS sequence"/>
</dbReference>
<dbReference type="PROSITE" id="PS50053">
    <property type="entry name" value="UBIQUITIN_2"/>
    <property type="match status" value="1"/>
</dbReference>
<dbReference type="GO" id="GO:0016579">
    <property type="term" value="P:protein deubiquitination"/>
    <property type="evidence" value="ECO:0007669"/>
    <property type="project" value="InterPro"/>
</dbReference>
<dbReference type="STRING" id="37360.A0A0G4J3B7"/>
<dbReference type="PROSITE" id="PS00973">
    <property type="entry name" value="USP_2"/>
    <property type="match status" value="1"/>
</dbReference>
<keyword evidence="12" id="KW-1185">Reference proteome</keyword>
<dbReference type="EMBL" id="CDSF01000120">
    <property type="protein sequence ID" value="CEP01854.1"/>
    <property type="molecule type" value="Genomic_DNA"/>
</dbReference>
<dbReference type="InterPro" id="IPR018200">
    <property type="entry name" value="USP_CS"/>
</dbReference>
<dbReference type="Pfam" id="PF00443">
    <property type="entry name" value="UCH"/>
    <property type="match status" value="1"/>
</dbReference>
<keyword evidence="6" id="KW-0788">Thiol protease</keyword>
<protein>
    <recommendedName>
        <fullName evidence="2">ubiquitinyl hydrolase 1</fullName>
        <ecNumber evidence="2">3.4.19.12</ecNumber>
    </recommendedName>
</protein>
<dbReference type="PANTHER" id="PTHR43982">
    <property type="entry name" value="UBIQUITIN CARBOXYL-TERMINAL HYDROLASE"/>
    <property type="match status" value="1"/>
</dbReference>
<dbReference type="AlphaFoldDB" id="A0A0G4J3B7"/>
<dbReference type="SUPFAM" id="SSF54236">
    <property type="entry name" value="Ubiquitin-like"/>
    <property type="match status" value="1"/>
</dbReference>
<dbReference type="GO" id="GO:0070628">
    <property type="term" value="F:proteasome binding"/>
    <property type="evidence" value="ECO:0007669"/>
    <property type="project" value="TreeGrafter"/>
</dbReference>
<evidence type="ECO:0000256" key="7">
    <source>
        <dbReference type="SAM" id="MobiDB-lite"/>
    </source>
</evidence>
<dbReference type="OMA" id="FKSDAEY"/>
<dbReference type="EC" id="3.4.19.12" evidence="2"/>
<accession>A0A0G4J3B7</accession>
<evidence type="ECO:0000256" key="4">
    <source>
        <dbReference type="ARBA" id="ARBA00022786"/>
    </source>
</evidence>
<dbReference type="InterPro" id="IPR001394">
    <property type="entry name" value="Peptidase_C19_UCH"/>
</dbReference>
<evidence type="ECO:0000259" key="8">
    <source>
        <dbReference type="PROSITE" id="PS50053"/>
    </source>
</evidence>
<name>A0A0G4J3B7_PLABS</name>
<organism evidence="10 12">
    <name type="scientific">Plasmodiophora brassicae</name>
    <name type="common">Clubroot disease agent</name>
    <dbReference type="NCBI Taxonomy" id="37360"/>
    <lineage>
        <taxon>Eukaryota</taxon>
        <taxon>Sar</taxon>
        <taxon>Rhizaria</taxon>
        <taxon>Endomyxa</taxon>
        <taxon>Phytomyxea</taxon>
        <taxon>Plasmodiophorida</taxon>
        <taxon>Plasmodiophoridae</taxon>
        <taxon>Plasmodiophora</taxon>
    </lineage>
</organism>
<keyword evidence="4" id="KW-0833">Ubl conjugation pathway</keyword>
<dbReference type="InterPro" id="IPR029071">
    <property type="entry name" value="Ubiquitin-like_domsf"/>
</dbReference>
<dbReference type="GO" id="GO:0061136">
    <property type="term" value="P:regulation of proteasomal protein catabolic process"/>
    <property type="evidence" value="ECO:0007669"/>
    <property type="project" value="TreeGrafter"/>
</dbReference>
<dbReference type="GO" id="GO:0004843">
    <property type="term" value="F:cysteine-type deubiquitinase activity"/>
    <property type="evidence" value="ECO:0007669"/>
    <property type="project" value="UniProtKB-EC"/>
</dbReference>
<dbReference type="OrthoDB" id="333239at2759"/>
<evidence type="ECO:0000256" key="5">
    <source>
        <dbReference type="ARBA" id="ARBA00022801"/>
    </source>
</evidence>
<dbReference type="Gene3D" id="3.90.70.10">
    <property type="entry name" value="Cysteine proteinases"/>
    <property type="match status" value="1"/>
</dbReference>
<dbReference type="Proteomes" id="UP000039324">
    <property type="component" value="Unassembled WGS sequence"/>
</dbReference>
<evidence type="ECO:0000313" key="10">
    <source>
        <dbReference type="EMBL" id="CEP01854.1"/>
    </source>
</evidence>
<geneLocation type="mitochondrion" evidence="11"/>
<keyword evidence="11" id="KW-0496">Mitochondrion</keyword>
<proteinExistence type="predicted"/>
<dbReference type="SUPFAM" id="SSF54001">
    <property type="entry name" value="Cysteine proteinases"/>
    <property type="match status" value="1"/>
</dbReference>
<evidence type="ECO:0000256" key="1">
    <source>
        <dbReference type="ARBA" id="ARBA00000707"/>
    </source>
</evidence>
<reference evidence="11 13" key="2">
    <citation type="submission" date="2018-03" db="EMBL/GenBank/DDBJ databases">
        <authorList>
            <person name="Fogelqvist J."/>
        </authorList>
    </citation>
    <scope>NUCLEOTIDE SEQUENCE [LARGE SCALE GENOMIC DNA]</scope>
</reference>
<dbReference type="InterPro" id="IPR044635">
    <property type="entry name" value="UBP14-like"/>
</dbReference>
<evidence type="ECO:0000256" key="6">
    <source>
        <dbReference type="ARBA" id="ARBA00022807"/>
    </source>
</evidence>
<reference evidence="10 12" key="1">
    <citation type="submission" date="2015-02" db="EMBL/GenBank/DDBJ databases">
        <authorList>
            <person name="Chooi Y.-H."/>
        </authorList>
    </citation>
    <scope>NUCLEOTIDE SEQUENCE [LARGE SCALE GENOMIC DNA]</scope>
    <source>
        <strain evidence="10">E3</strain>
    </source>
</reference>
<dbReference type="PANTHER" id="PTHR43982:SF1">
    <property type="entry name" value="UBIQUITIN CARBOXYL-TERMINAL HYDROLASE 14"/>
    <property type="match status" value="1"/>
</dbReference>